<dbReference type="Gene3D" id="3.40.50.300">
    <property type="entry name" value="P-loop containing nucleotide triphosphate hydrolases"/>
    <property type="match status" value="1"/>
</dbReference>
<proteinExistence type="inferred from homology"/>
<comment type="caution">
    <text evidence="6">Lacks conserved residue(s) required for the propagation of feature annotation.</text>
</comment>
<dbReference type="GO" id="GO:0003924">
    <property type="term" value="F:GTPase activity"/>
    <property type="evidence" value="ECO:0007669"/>
    <property type="project" value="UniProtKB-UniRule"/>
</dbReference>
<keyword evidence="2 6" id="KW-0819">tRNA processing</keyword>
<feature type="binding site" evidence="6">
    <location>
        <position position="227"/>
    </location>
    <ligand>
        <name>Mg(2+)</name>
        <dbReference type="ChEBI" id="CHEBI:18420"/>
    </ligand>
</feature>
<accession>A0A975TUE0</accession>
<evidence type="ECO:0000313" key="8">
    <source>
        <dbReference type="EMBL" id="MBY4894270.1"/>
    </source>
</evidence>
<dbReference type="InterPro" id="IPR031168">
    <property type="entry name" value="G_TrmE"/>
</dbReference>
<feature type="binding site" evidence="6">
    <location>
        <position position="77"/>
    </location>
    <ligand>
        <name>(6S)-5-formyl-5,6,7,8-tetrahydrofolate</name>
        <dbReference type="ChEBI" id="CHEBI:57457"/>
    </ligand>
</feature>
<feature type="domain" description="TrmE-type G" evidence="7">
    <location>
        <begin position="213"/>
        <end position="348"/>
    </location>
</feature>
<dbReference type="CDD" id="cd04164">
    <property type="entry name" value="trmE"/>
    <property type="match status" value="1"/>
</dbReference>
<dbReference type="EMBL" id="JAIMBW010000001">
    <property type="protein sequence ID" value="MBY4894270.1"/>
    <property type="molecule type" value="Genomic_DNA"/>
</dbReference>
<comment type="subcellular location">
    <subcellularLocation>
        <location evidence="6">Cytoplasm</location>
    </subcellularLocation>
</comment>
<dbReference type="NCBIfam" id="TIGR00231">
    <property type="entry name" value="small_GTP"/>
    <property type="match status" value="1"/>
</dbReference>
<feature type="binding site" evidence="6">
    <location>
        <position position="223"/>
    </location>
    <ligand>
        <name>K(+)</name>
        <dbReference type="ChEBI" id="CHEBI:29103"/>
    </ligand>
</feature>
<keyword evidence="6 9" id="KW-0378">Hydrolase</keyword>
<dbReference type="GO" id="GO:0005737">
    <property type="term" value="C:cytoplasm"/>
    <property type="evidence" value="ECO:0007669"/>
    <property type="project" value="UniProtKB-SubCell"/>
</dbReference>
<dbReference type="SUPFAM" id="SSF116878">
    <property type="entry name" value="TrmE connector domain"/>
    <property type="match status" value="1"/>
</dbReference>
<dbReference type="InterPro" id="IPR004520">
    <property type="entry name" value="GTPase_MnmE"/>
</dbReference>
<dbReference type="Proteomes" id="UP000693972">
    <property type="component" value="Unassembled WGS sequence"/>
</dbReference>
<dbReference type="GO" id="GO:0046872">
    <property type="term" value="F:metal ion binding"/>
    <property type="evidence" value="ECO:0007669"/>
    <property type="project" value="UniProtKB-KW"/>
</dbReference>
<keyword evidence="4 6" id="KW-0630">Potassium</keyword>
<feature type="binding site" evidence="6">
    <location>
        <begin position="223"/>
        <end position="228"/>
    </location>
    <ligand>
        <name>GTP</name>
        <dbReference type="ChEBI" id="CHEBI:37565"/>
    </ligand>
</feature>
<evidence type="ECO:0000256" key="5">
    <source>
        <dbReference type="ARBA" id="ARBA00023134"/>
    </source>
</evidence>
<feature type="binding site" evidence="6">
    <location>
        <position position="247"/>
    </location>
    <ligand>
        <name>K(+)</name>
        <dbReference type="ChEBI" id="CHEBI:29103"/>
    </ligand>
</feature>
<comment type="similarity">
    <text evidence="1 6">Belongs to the TRAFAC class TrmE-Era-EngA-EngB-Septin-like GTPase superfamily. TrmE GTPase family.</text>
</comment>
<gene>
    <name evidence="6 9" type="primary">mnmE</name>
    <name evidence="6" type="synonym">trmE</name>
    <name evidence="8" type="ORF">KUL25_16050</name>
    <name evidence="9" type="ORF">KUL25_16055</name>
</gene>
<feature type="binding site" evidence="6">
    <location>
        <position position="117"/>
    </location>
    <ligand>
        <name>(6S)-5-formyl-5,6,7,8-tetrahydrofolate</name>
        <dbReference type="ChEBI" id="CHEBI:57457"/>
    </ligand>
</feature>
<comment type="cofactor">
    <cofactor evidence="6">
        <name>K(+)</name>
        <dbReference type="ChEBI" id="CHEBI:29103"/>
    </cofactor>
    <text evidence="6">Binds 1 potassium ion per subunit.</text>
</comment>
<dbReference type="Pfam" id="PF12631">
    <property type="entry name" value="MnmE_helical"/>
    <property type="match status" value="1"/>
</dbReference>
<dbReference type="InterPro" id="IPR005225">
    <property type="entry name" value="Small_GTP-bd"/>
</dbReference>
<dbReference type="RefSeq" id="WP_257893860.1">
    <property type="nucleotide sequence ID" value="NZ_JAIMBW010000001.1"/>
</dbReference>
<feature type="binding site" evidence="6">
    <location>
        <position position="248"/>
    </location>
    <ligand>
        <name>Mg(2+)</name>
        <dbReference type="ChEBI" id="CHEBI:18420"/>
    </ligand>
</feature>
<comment type="function">
    <text evidence="6">Exhibits a very high intrinsic GTPase hydrolysis rate. Involved in the addition of a carboxymethylaminomethyl (cmnm) group at the wobble position (U34) of certain tRNAs, forming tRNA-cmnm(5)s(2)U34.</text>
</comment>
<feature type="binding site" evidence="6">
    <location>
        <begin position="267"/>
        <end position="270"/>
    </location>
    <ligand>
        <name>GTP</name>
        <dbReference type="ChEBI" id="CHEBI:37565"/>
    </ligand>
</feature>
<keyword evidence="10" id="KW-1185">Reference proteome</keyword>
<sequence>MQTIFALATARGKAGVAVIRISGPDAFDVGRRLVVSLPRPGQFRLRDVLSATGEVVDRGLVLAFRAPGSFTGEDVVELQLHGSVAVVRAVEDAIRATGLARMAEPGEFTQRALLNDMLDLTQVEGLGRLIDAETEAQRKLAQASFDGGLSKEAEAWRASLIRAAALLEASIDFVDEDVPVDVIPEVLALLEGLRSQFQQEALGAVVAERLGAGFEVAIIGAPNAGKSTLLNALAGRDIAITSEIAGTTRDVIEARLDVSGLPVTFLDTAGLRDTDDVVEKIGVDRAVGRALGADLRILLETDDWLEPAALAGKIDFRYRAKSDQGGGVSGLTGVGIDVLITDVEQSLVERMAMVRSTVTERQREGMERARHALEMALGVLCSSGELELAAEHVRDAQRSLDSVIGRVDVENVLGEIFSRFCIGK</sequence>
<dbReference type="InterPro" id="IPR018948">
    <property type="entry name" value="GTP-bd_TrmE_N"/>
</dbReference>
<keyword evidence="6" id="KW-0963">Cytoplasm</keyword>
<feature type="binding site" evidence="6">
    <location>
        <position position="244"/>
    </location>
    <ligand>
        <name>K(+)</name>
        <dbReference type="ChEBI" id="CHEBI:29103"/>
    </ligand>
</feature>
<dbReference type="Pfam" id="PF01926">
    <property type="entry name" value="MMR_HSR1"/>
    <property type="match status" value="1"/>
</dbReference>
<feature type="binding site" evidence="6">
    <location>
        <position position="20"/>
    </location>
    <ligand>
        <name>(6S)-5-formyl-5,6,7,8-tetrahydrofolate</name>
        <dbReference type="ChEBI" id="CHEBI:57457"/>
    </ligand>
</feature>
<evidence type="ECO:0000313" key="10">
    <source>
        <dbReference type="Proteomes" id="UP000693972"/>
    </source>
</evidence>
<dbReference type="CDD" id="cd14858">
    <property type="entry name" value="TrmE_N"/>
    <property type="match status" value="1"/>
</dbReference>
<dbReference type="EMBL" id="CP078073">
    <property type="protein sequence ID" value="QXL86944.1"/>
    <property type="molecule type" value="Genomic_DNA"/>
</dbReference>
<dbReference type="GO" id="GO:0005525">
    <property type="term" value="F:GTP binding"/>
    <property type="evidence" value="ECO:0007669"/>
    <property type="project" value="UniProtKB-UniRule"/>
</dbReference>
<dbReference type="Gene3D" id="3.30.1360.120">
    <property type="entry name" value="Probable tRNA modification gtpase trme, domain 1"/>
    <property type="match status" value="1"/>
</dbReference>
<dbReference type="PANTHER" id="PTHR42714:SF2">
    <property type="entry name" value="TRNA MODIFICATION GTPASE GTPBP3, MITOCHONDRIAL"/>
    <property type="match status" value="1"/>
</dbReference>
<feature type="binding site" evidence="6">
    <location>
        <position position="424"/>
    </location>
    <ligand>
        <name>(6S)-5-formyl-5,6,7,8-tetrahydrofolate</name>
        <dbReference type="ChEBI" id="CHEBI:57457"/>
    </ligand>
</feature>
<dbReference type="GO" id="GO:0002098">
    <property type="term" value="P:tRNA wobble uridine modification"/>
    <property type="evidence" value="ECO:0007669"/>
    <property type="project" value="TreeGrafter"/>
</dbReference>
<dbReference type="EC" id="3.6.-.-" evidence="6"/>
<keyword evidence="5 6" id="KW-0342">GTP-binding</keyword>
<feature type="binding site" evidence="6">
    <location>
        <position position="242"/>
    </location>
    <ligand>
        <name>K(+)</name>
        <dbReference type="ChEBI" id="CHEBI:29103"/>
    </ligand>
</feature>
<dbReference type="PANTHER" id="PTHR42714">
    <property type="entry name" value="TRNA MODIFICATION GTPASE GTPBP3"/>
    <property type="match status" value="1"/>
</dbReference>
<evidence type="ECO:0000256" key="4">
    <source>
        <dbReference type="ARBA" id="ARBA00022958"/>
    </source>
</evidence>
<dbReference type="InterPro" id="IPR027417">
    <property type="entry name" value="P-loop_NTPase"/>
</dbReference>
<dbReference type="NCBIfam" id="NF003661">
    <property type="entry name" value="PRK05291.1-3"/>
    <property type="match status" value="1"/>
</dbReference>
<dbReference type="InterPro" id="IPR006073">
    <property type="entry name" value="GTP-bd"/>
</dbReference>
<keyword evidence="6" id="KW-0460">Magnesium</keyword>
<name>A0A975TUE0_9RHOB</name>
<dbReference type="InterPro" id="IPR027266">
    <property type="entry name" value="TrmE/GcvT-like"/>
</dbReference>
<dbReference type="GO" id="GO:0030488">
    <property type="term" value="P:tRNA methylation"/>
    <property type="evidence" value="ECO:0007669"/>
    <property type="project" value="TreeGrafter"/>
</dbReference>
<evidence type="ECO:0000313" key="9">
    <source>
        <dbReference type="EMBL" id="QXL86944.1"/>
    </source>
</evidence>
<dbReference type="Gene3D" id="1.20.120.430">
    <property type="entry name" value="tRNA modification GTPase MnmE domain 2"/>
    <property type="match status" value="1"/>
</dbReference>
<evidence type="ECO:0000259" key="7">
    <source>
        <dbReference type="PROSITE" id="PS51709"/>
    </source>
</evidence>
<dbReference type="SUPFAM" id="SSF103025">
    <property type="entry name" value="Folate-binding domain"/>
    <property type="match status" value="1"/>
</dbReference>
<keyword evidence="3 6" id="KW-0547">Nucleotide-binding</keyword>
<feature type="binding site" evidence="6">
    <location>
        <begin position="242"/>
        <end position="248"/>
    </location>
    <ligand>
        <name>GTP</name>
        <dbReference type="ChEBI" id="CHEBI:37565"/>
    </ligand>
</feature>
<evidence type="ECO:0000256" key="6">
    <source>
        <dbReference type="HAMAP-Rule" id="MF_00379"/>
    </source>
</evidence>
<dbReference type="InterPro" id="IPR025867">
    <property type="entry name" value="MnmE_helical"/>
</dbReference>
<dbReference type="PROSITE" id="PS51709">
    <property type="entry name" value="G_TRME"/>
    <property type="match status" value="1"/>
</dbReference>
<comment type="subunit">
    <text evidence="6">Homodimer. Heterotetramer of two MnmE and two MnmG subunits.</text>
</comment>
<protein>
    <recommendedName>
        <fullName evidence="6">tRNA modification GTPase MnmE</fullName>
        <ecNumber evidence="6">3.6.-.-</ecNumber>
    </recommendedName>
</protein>
<dbReference type="Pfam" id="PF10396">
    <property type="entry name" value="TrmE_N"/>
    <property type="match status" value="1"/>
</dbReference>
<dbReference type="SUPFAM" id="SSF52540">
    <property type="entry name" value="P-loop containing nucleoside triphosphate hydrolases"/>
    <property type="match status" value="1"/>
</dbReference>
<dbReference type="InterPro" id="IPR027368">
    <property type="entry name" value="MnmE_dom2"/>
</dbReference>
<organism evidence="9">
    <name type="scientific">Gymnodinialimonas phycosphaerae</name>
    <dbReference type="NCBI Taxonomy" id="2841589"/>
    <lineage>
        <taxon>Bacteria</taxon>
        <taxon>Pseudomonadati</taxon>
        <taxon>Pseudomonadota</taxon>
        <taxon>Alphaproteobacteria</taxon>
        <taxon>Rhodobacterales</taxon>
        <taxon>Paracoccaceae</taxon>
        <taxon>Gymnodinialimonas</taxon>
    </lineage>
</organism>
<keyword evidence="6" id="KW-0479">Metal-binding</keyword>
<reference evidence="9 10" key="1">
    <citation type="submission" date="2021-07" db="EMBL/GenBank/DDBJ databases">
        <title>Karlodiniumbacter phycospheric gen. nov., sp. nov., a phycosphere bacterium isolated from karlodinium veneficum.</title>
        <authorList>
            <person name="Peng Y."/>
            <person name="Jiang L."/>
            <person name="Lee J."/>
        </authorList>
    </citation>
    <scope>NUCLEOTIDE SEQUENCE</scope>
    <source>
        <strain evidence="9 10">N5</strain>
    </source>
</reference>
<dbReference type="AlphaFoldDB" id="A0A975TUE0"/>
<evidence type="ECO:0000256" key="3">
    <source>
        <dbReference type="ARBA" id="ARBA00022741"/>
    </source>
</evidence>
<evidence type="ECO:0000256" key="1">
    <source>
        <dbReference type="ARBA" id="ARBA00011043"/>
    </source>
</evidence>
<dbReference type="HAMAP" id="MF_00379">
    <property type="entry name" value="GTPase_MnmE"/>
    <property type="match status" value="1"/>
</dbReference>
<evidence type="ECO:0000256" key="2">
    <source>
        <dbReference type="ARBA" id="ARBA00022694"/>
    </source>
</evidence>